<dbReference type="SMART" id="SM01091">
    <property type="entry name" value="CorC_HlyC"/>
    <property type="match status" value="1"/>
</dbReference>
<evidence type="ECO:0000256" key="2">
    <source>
        <dbReference type="ARBA" id="ARBA00006337"/>
    </source>
</evidence>
<evidence type="ECO:0000256" key="10">
    <source>
        <dbReference type="PROSITE-ProRule" id="PRU01193"/>
    </source>
</evidence>
<dbReference type="FunFam" id="3.10.580.10:FF:000002">
    <property type="entry name" value="Magnesium/cobalt efflux protein CorC"/>
    <property type="match status" value="1"/>
</dbReference>
<dbReference type="PANTHER" id="PTHR43099">
    <property type="entry name" value="UPF0053 PROTEIN YRKA"/>
    <property type="match status" value="1"/>
</dbReference>
<evidence type="ECO:0000256" key="6">
    <source>
        <dbReference type="ARBA" id="ARBA00022989"/>
    </source>
</evidence>
<evidence type="ECO:0000313" key="15">
    <source>
        <dbReference type="Proteomes" id="UP000184035"/>
    </source>
</evidence>
<keyword evidence="8 10" id="KW-0472">Membrane</keyword>
<protein>
    <submittedName>
        <fullName evidence="14">Putative hemolysin</fullName>
    </submittedName>
</protein>
<organism evidence="14 15">
    <name type="scientific">Clostridium fallax</name>
    <dbReference type="NCBI Taxonomy" id="1533"/>
    <lineage>
        <taxon>Bacteria</taxon>
        <taxon>Bacillati</taxon>
        <taxon>Bacillota</taxon>
        <taxon>Clostridia</taxon>
        <taxon>Eubacteriales</taxon>
        <taxon>Clostridiaceae</taxon>
        <taxon>Clostridium</taxon>
    </lineage>
</organism>
<evidence type="ECO:0000256" key="3">
    <source>
        <dbReference type="ARBA" id="ARBA00022475"/>
    </source>
</evidence>
<dbReference type="SUPFAM" id="SSF56176">
    <property type="entry name" value="FAD-binding/transporter-associated domain-like"/>
    <property type="match status" value="1"/>
</dbReference>
<dbReference type="CDD" id="cd04590">
    <property type="entry name" value="CBS_pair_CorC_HlyC_assoc"/>
    <property type="match status" value="1"/>
</dbReference>
<dbReference type="PROSITE" id="PS51371">
    <property type="entry name" value="CBS"/>
    <property type="match status" value="2"/>
</dbReference>
<keyword evidence="6 10" id="KW-1133">Transmembrane helix</keyword>
<comment type="subcellular location">
    <subcellularLocation>
        <location evidence="1">Cell membrane</location>
        <topology evidence="1">Multi-pass membrane protein</topology>
    </subcellularLocation>
</comment>
<dbReference type="GO" id="GO:0005886">
    <property type="term" value="C:plasma membrane"/>
    <property type="evidence" value="ECO:0007669"/>
    <property type="project" value="UniProtKB-SubCell"/>
</dbReference>
<evidence type="ECO:0000313" key="14">
    <source>
        <dbReference type="EMBL" id="SHE42345.1"/>
    </source>
</evidence>
<feature type="transmembrane region" description="Helical" evidence="11">
    <location>
        <begin position="107"/>
        <end position="128"/>
    </location>
</feature>
<dbReference type="Pfam" id="PF01595">
    <property type="entry name" value="CNNM"/>
    <property type="match status" value="1"/>
</dbReference>
<evidence type="ECO:0000259" key="13">
    <source>
        <dbReference type="PROSITE" id="PS51846"/>
    </source>
</evidence>
<feature type="transmembrane region" description="Helical" evidence="11">
    <location>
        <begin position="71"/>
        <end position="95"/>
    </location>
</feature>
<dbReference type="Gene3D" id="3.10.580.10">
    <property type="entry name" value="CBS-domain"/>
    <property type="match status" value="1"/>
</dbReference>
<keyword evidence="15" id="KW-1185">Reference proteome</keyword>
<dbReference type="STRING" id="1533.SAMN05443638_102134"/>
<dbReference type="InterPro" id="IPR002550">
    <property type="entry name" value="CNNM"/>
</dbReference>
<feature type="domain" description="CBS" evidence="12">
    <location>
        <begin position="290"/>
        <end position="347"/>
    </location>
</feature>
<dbReference type="InterPro" id="IPR044751">
    <property type="entry name" value="Ion_transp-like_CBS"/>
</dbReference>
<dbReference type="AlphaFoldDB" id="A0A1M4TDA2"/>
<accession>A0A1M4TDA2</accession>
<dbReference type="InterPro" id="IPR000644">
    <property type="entry name" value="CBS_dom"/>
</dbReference>
<keyword evidence="5" id="KW-0677">Repeat</keyword>
<dbReference type="InterPro" id="IPR005170">
    <property type="entry name" value="Transptr-assoc_dom"/>
</dbReference>
<evidence type="ECO:0000256" key="11">
    <source>
        <dbReference type="SAM" id="Phobius"/>
    </source>
</evidence>
<dbReference type="Gene3D" id="3.30.465.10">
    <property type="match status" value="1"/>
</dbReference>
<feature type="domain" description="CNNM transmembrane" evidence="13">
    <location>
        <begin position="5"/>
        <end position="205"/>
    </location>
</feature>
<gene>
    <name evidence="14" type="ORF">SAMN05443638_102134</name>
</gene>
<dbReference type="InterPro" id="IPR036318">
    <property type="entry name" value="FAD-bd_PCMH-like_sf"/>
</dbReference>
<comment type="similarity">
    <text evidence="2">Belongs to the UPF0053 family.</text>
</comment>
<dbReference type="SUPFAM" id="SSF54631">
    <property type="entry name" value="CBS-domain pair"/>
    <property type="match status" value="1"/>
</dbReference>
<dbReference type="Proteomes" id="UP000184035">
    <property type="component" value="Unassembled WGS sequence"/>
</dbReference>
<feature type="transmembrane region" description="Helical" evidence="11">
    <location>
        <begin position="6"/>
        <end position="26"/>
    </location>
</feature>
<evidence type="ECO:0000256" key="5">
    <source>
        <dbReference type="ARBA" id="ARBA00022737"/>
    </source>
</evidence>
<dbReference type="InterPro" id="IPR046342">
    <property type="entry name" value="CBS_dom_sf"/>
</dbReference>
<reference evidence="14 15" key="1">
    <citation type="submission" date="2016-11" db="EMBL/GenBank/DDBJ databases">
        <authorList>
            <person name="Jaros S."/>
            <person name="Januszkiewicz K."/>
            <person name="Wedrychowicz H."/>
        </authorList>
    </citation>
    <scope>NUCLEOTIDE SEQUENCE [LARGE SCALE GENOMIC DNA]</scope>
    <source>
        <strain evidence="14 15">DSM 2631</strain>
    </source>
</reference>
<sequence>MDSGPVGSMLIQLMLIVILILVNAFFASAESAILSINKNKINSLIDKGDKRAKDLLAIIEEPNSILPTIQVGITTAGFLASAIAATTISNSLASILSRNNIPFSNTISMIFITLMLCYVTLVFGEIIPKKMAIKNPEGIALNSMKPIKIAYILMRPFIKILSFTSNALLKIINIKETPREEKVSKDIIKSLIETGEEQGALNSSERDMLEGIIEFDNKMAKEVMTPRTEVFSLSVDAPIREISSKLLYENFSRVPVYEKEIDNIIGILYMKDFFYEANRSGIDNIDLKKILRKPYFVPQSKAIDELFFELKDSKNHMAVLIDEYGGFSGIVTIEDLIEEVMGDIFDEYDEAQCDIKKIDEKTYVVDGLLSINELNERLNVNIETDCFETIGGFVVSLIGNIPKKDESKKIKYEDIIFEVEEISSKRIEKIKLCLAD</sequence>
<dbReference type="OrthoDB" id="9798188at2"/>
<feature type="domain" description="CBS" evidence="12">
    <location>
        <begin position="224"/>
        <end position="284"/>
    </location>
</feature>
<evidence type="ECO:0000256" key="1">
    <source>
        <dbReference type="ARBA" id="ARBA00004651"/>
    </source>
</evidence>
<evidence type="ECO:0000256" key="7">
    <source>
        <dbReference type="ARBA" id="ARBA00023122"/>
    </source>
</evidence>
<evidence type="ECO:0000256" key="9">
    <source>
        <dbReference type="PROSITE-ProRule" id="PRU00703"/>
    </source>
</evidence>
<dbReference type="RefSeq" id="WP_072892544.1">
    <property type="nucleotide sequence ID" value="NZ_FQVM01000002.1"/>
</dbReference>
<dbReference type="Pfam" id="PF03471">
    <property type="entry name" value="CorC_HlyC"/>
    <property type="match status" value="1"/>
</dbReference>
<evidence type="ECO:0000256" key="8">
    <source>
        <dbReference type="ARBA" id="ARBA00023136"/>
    </source>
</evidence>
<keyword evidence="7 9" id="KW-0129">CBS domain</keyword>
<dbReference type="PANTHER" id="PTHR43099:SF2">
    <property type="entry name" value="UPF0053 PROTEIN YRKA"/>
    <property type="match status" value="1"/>
</dbReference>
<evidence type="ECO:0000259" key="12">
    <source>
        <dbReference type="PROSITE" id="PS51371"/>
    </source>
</evidence>
<dbReference type="EMBL" id="FQVM01000002">
    <property type="protein sequence ID" value="SHE42345.1"/>
    <property type="molecule type" value="Genomic_DNA"/>
</dbReference>
<dbReference type="Pfam" id="PF00571">
    <property type="entry name" value="CBS"/>
    <property type="match status" value="2"/>
</dbReference>
<evidence type="ECO:0000256" key="4">
    <source>
        <dbReference type="ARBA" id="ARBA00022692"/>
    </source>
</evidence>
<dbReference type="PROSITE" id="PS51846">
    <property type="entry name" value="CNNM"/>
    <property type="match status" value="1"/>
</dbReference>
<name>A0A1M4TDA2_9CLOT</name>
<dbReference type="InterPro" id="IPR051676">
    <property type="entry name" value="UPF0053_domain"/>
</dbReference>
<dbReference type="GO" id="GO:0050660">
    <property type="term" value="F:flavin adenine dinucleotide binding"/>
    <property type="evidence" value="ECO:0007669"/>
    <property type="project" value="InterPro"/>
</dbReference>
<proteinExistence type="inferred from homology"/>
<keyword evidence="3" id="KW-1003">Cell membrane</keyword>
<dbReference type="InterPro" id="IPR016169">
    <property type="entry name" value="FAD-bd_PCMH_sub2"/>
</dbReference>
<keyword evidence="4 10" id="KW-0812">Transmembrane</keyword>